<dbReference type="EMBL" id="JOMQ01000044">
    <property type="protein sequence ID" value="OUJ01551.1"/>
    <property type="molecule type" value="Genomic_DNA"/>
</dbReference>
<dbReference type="CDD" id="cd00093">
    <property type="entry name" value="HTH_XRE"/>
    <property type="match status" value="1"/>
</dbReference>
<proteinExistence type="predicted"/>
<dbReference type="InterPro" id="IPR001387">
    <property type="entry name" value="Cro/C1-type_HTH"/>
</dbReference>
<evidence type="ECO:0008006" key="3">
    <source>
        <dbReference type="Google" id="ProtNLM"/>
    </source>
</evidence>
<dbReference type="InterPro" id="IPR010982">
    <property type="entry name" value="Lambda_DNA-bd_dom_sf"/>
</dbReference>
<gene>
    <name evidence="1" type="ORF">HK14_08955</name>
</gene>
<dbReference type="GO" id="GO:0003677">
    <property type="term" value="F:DNA binding"/>
    <property type="evidence" value="ECO:0007669"/>
    <property type="project" value="InterPro"/>
</dbReference>
<dbReference type="Proteomes" id="UP000196086">
    <property type="component" value="Unassembled WGS sequence"/>
</dbReference>
<comment type="caution">
    <text evidence="1">The sequence shown here is derived from an EMBL/GenBank/DDBJ whole genome shotgun (WGS) entry which is preliminary data.</text>
</comment>
<dbReference type="AlphaFoldDB" id="A0A1Z5YTC9"/>
<dbReference type="RefSeq" id="WP_086651632.1">
    <property type="nucleotide sequence ID" value="NZ_JOMQ01000044.1"/>
</dbReference>
<sequence>MNDVNVNADDLAVSVGQIIQRERKKRGWTALQLCHESNRAIRTIERIELGGGGIKLNVLFDILYALDCGNDVFLEIAACDASIRNSASAVKREAA</sequence>
<dbReference type="SUPFAM" id="SSF47413">
    <property type="entry name" value="lambda repressor-like DNA-binding domains"/>
    <property type="match status" value="1"/>
</dbReference>
<name>A0A1Z5YTC9_9PROT</name>
<dbReference type="OrthoDB" id="9154356at2"/>
<reference evidence="1 2" key="1">
    <citation type="submission" date="2014-06" db="EMBL/GenBank/DDBJ databases">
        <authorList>
            <person name="Ju J."/>
            <person name="Zhang J."/>
        </authorList>
    </citation>
    <scope>NUCLEOTIDE SEQUENCE [LARGE SCALE GENOMIC DNA]</scope>
    <source>
        <strain evidence="1 2">DsW_47</strain>
    </source>
</reference>
<organism evidence="1 2">
    <name type="scientific">Acetobacter cibinongensis</name>
    <dbReference type="NCBI Taxonomy" id="146475"/>
    <lineage>
        <taxon>Bacteria</taxon>
        <taxon>Pseudomonadati</taxon>
        <taxon>Pseudomonadota</taxon>
        <taxon>Alphaproteobacteria</taxon>
        <taxon>Acetobacterales</taxon>
        <taxon>Acetobacteraceae</taxon>
        <taxon>Acetobacter</taxon>
    </lineage>
</organism>
<evidence type="ECO:0000313" key="1">
    <source>
        <dbReference type="EMBL" id="OUJ01551.1"/>
    </source>
</evidence>
<evidence type="ECO:0000313" key="2">
    <source>
        <dbReference type="Proteomes" id="UP000196086"/>
    </source>
</evidence>
<protein>
    <recommendedName>
        <fullName evidence="3">HTH cro/C1-type domain-containing protein</fullName>
    </recommendedName>
</protein>
<dbReference type="Gene3D" id="1.10.260.40">
    <property type="entry name" value="lambda repressor-like DNA-binding domains"/>
    <property type="match status" value="1"/>
</dbReference>
<accession>A0A1Z5YTC9</accession>